<dbReference type="InterPro" id="IPR029056">
    <property type="entry name" value="Ribokinase-like"/>
</dbReference>
<dbReference type="EMBL" id="FUWX01000004">
    <property type="protein sequence ID" value="SJZ32859.1"/>
    <property type="molecule type" value="Genomic_DNA"/>
</dbReference>
<dbReference type="GO" id="GO:0005524">
    <property type="term" value="F:ATP binding"/>
    <property type="evidence" value="ECO:0007669"/>
    <property type="project" value="UniProtKB-KW"/>
</dbReference>
<dbReference type="EC" id="2.7.1.49" evidence="2"/>
<evidence type="ECO:0000256" key="1">
    <source>
        <dbReference type="ARBA" id="ARBA00004948"/>
    </source>
</evidence>
<evidence type="ECO:0000256" key="4">
    <source>
        <dbReference type="ARBA" id="ARBA00022741"/>
    </source>
</evidence>
<keyword evidence="6" id="KW-0067">ATP-binding</keyword>
<name>A0A1T4JRU0_9FUSO</name>
<evidence type="ECO:0000256" key="6">
    <source>
        <dbReference type="ARBA" id="ARBA00022840"/>
    </source>
</evidence>
<dbReference type="PANTHER" id="PTHR20858">
    <property type="entry name" value="PHOSPHOMETHYLPYRIMIDINE KINASE"/>
    <property type="match status" value="1"/>
</dbReference>
<dbReference type="NCBIfam" id="TIGR00097">
    <property type="entry name" value="HMP-P_kinase"/>
    <property type="match status" value="1"/>
</dbReference>
<evidence type="ECO:0000259" key="7">
    <source>
        <dbReference type="Pfam" id="PF08543"/>
    </source>
</evidence>
<dbReference type="InterPro" id="IPR004399">
    <property type="entry name" value="HMP/HMP-P_kinase_dom"/>
</dbReference>
<proteinExistence type="predicted"/>
<dbReference type="InterPro" id="IPR013749">
    <property type="entry name" value="PM/HMP-P_kinase-1"/>
</dbReference>
<evidence type="ECO:0000256" key="5">
    <source>
        <dbReference type="ARBA" id="ARBA00022777"/>
    </source>
</evidence>
<dbReference type="AlphaFoldDB" id="A0A1T4JRU0"/>
<evidence type="ECO:0000313" key="8">
    <source>
        <dbReference type="EMBL" id="SJZ32859.1"/>
    </source>
</evidence>
<dbReference type="SUPFAM" id="SSF53613">
    <property type="entry name" value="Ribokinase-like"/>
    <property type="match status" value="1"/>
</dbReference>
<dbReference type="GO" id="GO:0008902">
    <property type="term" value="F:hydroxymethylpyrimidine kinase activity"/>
    <property type="evidence" value="ECO:0007669"/>
    <property type="project" value="UniProtKB-EC"/>
</dbReference>
<keyword evidence="9" id="KW-1185">Reference proteome</keyword>
<dbReference type="Pfam" id="PF08543">
    <property type="entry name" value="Phos_pyr_kin"/>
    <property type="match status" value="1"/>
</dbReference>
<dbReference type="GO" id="GO:0009228">
    <property type="term" value="P:thiamine biosynthetic process"/>
    <property type="evidence" value="ECO:0007669"/>
    <property type="project" value="InterPro"/>
</dbReference>
<dbReference type="RefSeq" id="WP_078692583.1">
    <property type="nucleotide sequence ID" value="NZ_FUWX01000004.1"/>
</dbReference>
<dbReference type="FunFam" id="3.40.1190.20:FF:000003">
    <property type="entry name" value="Phosphomethylpyrimidine kinase ThiD"/>
    <property type="match status" value="1"/>
</dbReference>
<evidence type="ECO:0000256" key="3">
    <source>
        <dbReference type="ARBA" id="ARBA00022679"/>
    </source>
</evidence>
<evidence type="ECO:0000313" key="9">
    <source>
        <dbReference type="Proteomes" id="UP000191153"/>
    </source>
</evidence>
<gene>
    <name evidence="8" type="ORF">SAMN02745174_00022</name>
</gene>
<organism evidence="8 9">
    <name type="scientific">Cetobacterium ceti</name>
    <dbReference type="NCBI Taxonomy" id="180163"/>
    <lineage>
        <taxon>Bacteria</taxon>
        <taxon>Fusobacteriati</taxon>
        <taxon>Fusobacteriota</taxon>
        <taxon>Fusobacteriia</taxon>
        <taxon>Fusobacteriales</taxon>
        <taxon>Fusobacteriaceae</taxon>
        <taxon>Cetobacterium</taxon>
    </lineage>
</organism>
<dbReference type="Gene3D" id="3.40.1190.20">
    <property type="match status" value="1"/>
</dbReference>
<dbReference type="GO" id="GO:0005829">
    <property type="term" value="C:cytosol"/>
    <property type="evidence" value="ECO:0007669"/>
    <property type="project" value="TreeGrafter"/>
</dbReference>
<keyword evidence="3" id="KW-0808">Transferase</keyword>
<dbReference type="PANTHER" id="PTHR20858:SF17">
    <property type="entry name" value="HYDROXYMETHYLPYRIMIDINE_PHOSPHOMETHYLPYRIMIDINE KINASE THI20-RELATED"/>
    <property type="match status" value="1"/>
</dbReference>
<keyword evidence="4" id="KW-0547">Nucleotide-binding</keyword>
<dbReference type="OrthoDB" id="9810880at2"/>
<keyword evidence="5 8" id="KW-0418">Kinase</keyword>
<comment type="pathway">
    <text evidence="1">Cofactor biosynthesis; thiamine diphosphate biosynthesis.</text>
</comment>
<sequence>MKNILTIAGSDSCGGAGIQADLKAMSAQGVYGMSVITAITAQNTQGVFAVEELSKEIIEKQIEVIFEDIEVHGVKVGMLSSKYIIDTVLEGLKKYKVKNLVIDPVMISKSGYNLLRPEAVEALKKLIGIGDLITPNVPEAEVLGEIKIKNEDDMIEAGRRIQKMGAKNVLIKGGHRMDSPTDILITEDGRVVKYKGKRFETKNTHGTGCTLSSTIVSYLGKGDSVEEAVQKGKDYISKAIENSFDLGHGVGPVGHFIELYKKAGVDYE</sequence>
<evidence type="ECO:0000256" key="2">
    <source>
        <dbReference type="ARBA" id="ARBA00012135"/>
    </source>
</evidence>
<accession>A0A1T4JRU0</accession>
<dbReference type="GO" id="GO:0008972">
    <property type="term" value="F:phosphomethylpyrimidine kinase activity"/>
    <property type="evidence" value="ECO:0007669"/>
    <property type="project" value="InterPro"/>
</dbReference>
<protein>
    <recommendedName>
        <fullName evidence="2">hydroxymethylpyrimidine kinase</fullName>
        <ecNumber evidence="2">2.7.1.49</ecNumber>
    </recommendedName>
</protein>
<dbReference type="CDD" id="cd01169">
    <property type="entry name" value="HMPP_kinase"/>
    <property type="match status" value="1"/>
</dbReference>
<dbReference type="STRING" id="180163.SAMN02745174_00022"/>
<reference evidence="8 9" key="1">
    <citation type="submission" date="2017-02" db="EMBL/GenBank/DDBJ databases">
        <authorList>
            <person name="Peterson S.W."/>
        </authorList>
    </citation>
    <scope>NUCLEOTIDE SEQUENCE [LARGE SCALE GENOMIC DNA]</scope>
    <source>
        <strain evidence="8 9">ATCC 700028</strain>
    </source>
</reference>
<dbReference type="Proteomes" id="UP000191153">
    <property type="component" value="Unassembled WGS sequence"/>
</dbReference>
<feature type="domain" description="Pyridoxamine kinase/Phosphomethylpyrimidine kinase" evidence="7">
    <location>
        <begin position="11"/>
        <end position="253"/>
    </location>
</feature>